<evidence type="ECO:0000256" key="2">
    <source>
        <dbReference type="ARBA" id="ARBA00008911"/>
    </source>
</evidence>
<evidence type="ECO:0000256" key="5">
    <source>
        <dbReference type="RuleBase" id="RU363071"/>
    </source>
</evidence>
<evidence type="ECO:0000256" key="3">
    <source>
        <dbReference type="ARBA" id="ARBA00022679"/>
    </source>
</evidence>
<dbReference type="EMBL" id="JAZGSY010000280">
    <property type="protein sequence ID" value="KAL1837589.1"/>
    <property type="molecule type" value="Genomic_DNA"/>
</dbReference>
<comment type="catalytic activity">
    <reaction evidence="4 5">
        <text>D-erythrose 4-phosphate + phosphoenolpyruvate + H2O = 7-phospho-2-dehydro-3-deoxy-D-arabino-heptonate + phosphate</text>
        <dbReference type="Rhea" id="RHEA:14717"/>
        <dbReference type="ChEBI" id="CHEBI:15377"/>
        <dbReference type="ChEBI" id="CHEBI:16897"/>
        <dbReference type="ChEBI" id="CHEBI:43474"/>
        <dbReference type="ChEBI" id="CHEBI:58394"/>
        <dbReference type="ChEBI" id="CHEBI:58702"/>
        <dbReference type="EC" id="2.5.1.54"/>
    </reaction>
</comment>
<dbReference type="PANTHER" id="PTHR21337:SF0">
    <property type="entry name" value="PHOSPHO-2-DEHYDRO-3-DEOXYHEPTONATE ALDOLASE"/>
    <property type="match status" value="1"/>
</dbReference>
<dbReference type="SUPFAM" id="SSF51569">
    <property type="entry name" value="Aldolase"/>
    <property type="match status" value="1"/>
</dbReference>
<dbReference type="EC" id="2.5.1.54" evidence="5"/>
<organism evidence="6 7">
    <name type="scientific">Humicola insolens</name>
    <name type="common">Soft-rot fungus</name>
    <dbReference type="NCBI Taxonomy" id="85995"/>
    <lineage>
        <taxon>Eukaryota</taxon>
        <taxon>Fungi</taxon>
        <taxon>Dikarya</taxon>
        <taxon>Ascomycota</taxon>
        <taxon>Pezizomycotina</taxon>
        <taxon>Sordariomycetes</taxon>
        <taxon>Sordariomycetidae</taxon>
        <taxon>Sordariales</taxon>
        <taxon>Chaetomiaceae</taxon>
        <taxon>Mycothermus</taxon>
    </lineage>
</organism>
<keyword evidence="5" id="KW-0057">Aromatic amino acid biosynthesis</keyword>
<name>A0ABR3V747_HUMIN</name>
<keyword evidence="3 5" id="KW-0808">Transferase</keyword>
<keyword evidence="5" id="KW-0028">Amino-acid biosynthesis</keyword>
<gene>
    <name evidence="6" type="ORF">VTJ49DRAFT_3630</name>
</gene>
<dbReference type="InterPro" id="IPR013785">
    <property type="entry name" value="Aldolase_TIM"/>
</dbReference>
<comment type="similarity">
    <text evidence="2 5">Belongs to the class-II DAHP synthase family.</text>
</comment>
<dbReference type="PANTHER" id="PTHR21337">
    <property type="entry name" value="PHOSPHO-2-DEHYDRO-3-DEOXYHEPTONATE ALDOLASE 1, 2"/>
    <property type="match status" value="1"/>
</dbReference>
<sequence length="431" mass="48030">MATPEVKSLFNVSVTTKEIIFRDEVDPSPWTADSWTSKVAAQAVQYADIDGLRQTCSLLRELPPLVSDWEVDQLRERLSHAALGSGFIIQGGDCAESFADVKWDIVKRKVDLLFAQSQILEEALQVPTTVIGRIAGQFAKPRSNLFETLPSGEVVHAFRGHNVNSEDPSEREPDHRRLLLGYMYSAAAQRMLRKMPLHLTSHASDGKKVEFSLFTSHEALHLPYEASLTHNRYNLSATTIWLGERTRQLDGAHVEYARGLRNPIGVKLGPTATPEDVVALLDVLADPAAVGKVTLITRFGRGRAQTVLPPIIDAVRRSGHIPLWMSDPCHGNTFSSPSGIKTRRVEDMLTELRETYTVHRACGSFLGGIHIEQTGDNVTECLDETVMGRDDEYLGTCYQSLCDPRLSRDQAIRLIEEFADFVRAARGRDRE</sequence>
<evidence type="ECO:0000256" key="1">
    <source>
        <dbReference type="ARBA" id="ARBA00004688"/>
    </source>
</evidence>
<comment type="pathway">
    <text evidence="1 5">Metabolic intermediate biosynthesis; chorismate biosynthesis; chorismate from D-erythrose 4-phosphate and phosphoenolpyruvate: step 1/7.</text>
</comment>
<protein>
    <recommendedName>
        <fullName evidence="5">Phospho-2-dehydro-3-deoxyheptonate aldolase</fullName>
        <ecNumber evidence="5">2.5.1.54</ecNumber>
    </recommendedName>
</protein>
<dbReference type="Proteomes" id="UP001583172">
    <property type="component" value="Unassembled WGS sequence"/>
</dbReference>
<evidence type="ECO:0000256" key="4">
    <source>
        <dbReference type="ARBA" id="ARBA00047508"/>
    </source>
</evidence>
<evidence type="ECO:0000313" key="7">
    <source>
        <dbReference type="Proteomes" id="UP001583172"/>
    </source>
</evidence>
<comment type="caution">
    <text evidence="6">The sequence shown here is derived from an EMBL/GenBank/DDBJ whole genome shotgun (WGS) entry which is preliminary data.</text>
</comment>
<dbReference type="Pfam" id="PF01474">
    <property type="entry name" value="DAHP_synth_2"/>
    <property type="match status" value="2"/>
</dbReference>
<reference evidence="6 7" key="1">
    <citation type="journal article" date="2024" name="Commun. Biol.">
        <title>Comparative genomic analysis of thermophilic fungi reveals convergent evolutionary adaptations and gene losses.</title>
        <authorList>
            <person name="Steindorff A.S."/>
            <person name="Aguilar-Pontes M.V."/>
            <person name="Robinson A.J."/>
            <person name="Andreopoulos B."/>
            <person name="LaButti K."/>
            <person name="Kuo A."/>
            <person name="Mondo S."/>
            <person name="Riley R."/>
            <person name="Otillar R."/>
            <person name="Haridas S."/>
            <person name="Lipzen A."/>
            <person name="Grimwood J."/>
            <person name="Schmutz J."/>
            <person name="Clum A."/>
            <person name="Reid I.D."/>
            <person name="Moisan M.C."/>
            <person name="Butler G."/>
            <person name="Nguyen T.T.M."/>
            <person name="Dewar K."/>
            <person name="Conant G."/>
            <person name="Drula E."/>
            <person name="Henrissat B."/>
            <person name="Hansel C."/>
            <person name="Singer S."/>
            <person name="Hutchinson M.I."/>
            <person name="de Vries R.P."/>
            <person name="Natvig D.O."/>
            <person name="Powell A.J."/>
            <person name="Tsang A."/>
            <person name="Grigoriev I.V."/>
        </authorList>
    </citation>
    <scope>NUCLEOTIDE SEQUENCE [LARGE SCALE GENOMIC DNA]</scope>
    <source>
        <strain evidence="6 7">CBS 620.91</strain>
    </source>
</reference>
<dbReference type="InterPro" id="IPR002480">
    <property type="entry name" value="DAHP_synth_2"/>
</dbReference>
<evidence type="ECO:0000313" key="6">
    <source>
        <dbReference type="EMBL" id="KAL1837589.1"/>
    </source>
</evidence>
<accession>A0ABR3V747</accession>
<keyword evidence="7" id="KW-1185">Reference proteome</keyword>
<dbReference type="Gene3D" id="3.20.20.70">
    <property type="entry name" value="Aldolase class I"/>
    <property type="match status" value="1"/>
</dbReference>
<proteinExistence type="inferred from homology"/>